<feature type="compositionally biased region" description="Basic and acidic residues" evidence="1">
    <location>
        <begin position="1"/>
        <end position="15"/>
    </location>
</feature>
<dbReference type="InterPro" id="IPR001387">
    <property type="entry name" value="Cro/C1-type_HTH"/>
</dbReference>
<gene>
    <name evidence="3" type="ordered locus">MICA_1119</name>
</gene>
<dbReference type="AlphaFoldDB" id="G2KPE7"/>
<organism evidence="3 4">
    <name type="scientific">Micavibrio aeruginosavorus (strain ARL-13)</name>
    <dbReference type="NCBI Taxonomy" id="856793"/>
    <lineage>
        <taxon>Bacteria</taxon>
        <taxon>Pseudomonadati</taxon>
        <taxon>Bdellovibrionota</taxon>
        <taxon>Bdellovibrionia</taxon>
        <taxon>Bdellovibrionales</taxon>
        <taxon>Pseudobdellovibrionaceae</taxon>
        <taxon>Micavibrio</taxon>
    </lineage>
</organism>
<dbReference type="Pfam" id="PF01381">
    <property type="entry name" value="HTH_3"/>
    <property type="match status" value="1"/>
</dbReference>
<dbReference type="OrthoDB" id="9797172at2"/>
<dbReference type="Gene3D" id="1.10.260.40">
    <property type="entry name" value="lambda repressor-like DNA-binding domains"/>
    <property type="match status" value="1"/>
</dbReference>
<dbReference type="GO" id="GO:0003677">
    <property type="term" value="F:DNA binding"/>
    <property type="evidence" value="ECO:0007669"/>
    <property type="project" value="InterPro"/>
</dbReference>
<feature type="region of interest" description="Disordered" evidence="1">
    <location>
        <begin position="1"/>
        <end position="36"/>
    </location>
</feature>
<evidence type="ECO:0000313" key="3">
    <source>
        <dbReference type="EMBL" id="AEP09447.1"/>
    </source>
</evidence>
<dbReference type="SMART" id="SM00530">
    <property type="entry name" value="HTH_XRE"/>
    <property type="match status" value="1"/>
</dbReference>
<dbReference type="Proteomes" id="UP000009286">
    <property type="component" value="Chromosome"/>
</dbReference>
<dbReference type="KEGG" id="mai:MICA_1119"/>
<dbReference type="STRING" id="856793.MICA_1119"/>
<sequence>MAKITTEKKSAEKVVKKLPTPRRGRGGGSDNPDPVDVHVGARLRQRRGILGFSQEKLADALGLTFQQVQKYERGTNRISASRLWQACHVLDVPVSYFFEGFSDKGRAKTLASGLAESEQLGFEDDRDILSRKETLELVRLYYTLDDENARRNIMKALRNMVEFYQEV</sequence>
<accession>G2KPE7</accession>
<dbReference type="CDD" id="cd00093">
    <property type="entry name" value="HTH_XRE"/>
    <property type="match status" value="1"/>
</dbReference>
<reference evidence="3 4" key="1">
    <citation type="journal article" date="2011" name="BMC Genomics">
        <title>Genomic insights into an obligate epibiotic bacterial predator: Micavibrio aeruginosavorus ARL-13.</title>
        <authorList>
            <person name="Wang Z."/>
            <person name="Kadouri D."/>
            <person name="Wu M."/>
        </authorList>
    </citation>
    <scope>NUCLEOTIDE SEQUENCE [LARGE SCALE GENOMIC DNA]</scope>
    <source>
        <strain evidence="3 4">ARL-13</strain>
    </source>
</reference>
<dbReference type="InterPro" id="IPR010982">
    <property type="entry name" value="Lambda_DNA-bd_dom_sf"/>
</dbReference>
<proteinExistence type="predicted"/>
<dbReference type="PROSITE" id="PS50943">
    <property type="entry name" value="HTH_CROC1"/>
    <property type="match status" value="1"/>
</dbReference>
<dbReference type="HOGENOM" id="CLU_066192_26_0_5"/>
<dbReference type="eggNOG" id="COG1396">
    <property type="taxonomic scope" value="Bacteria"/>
</dbReference>
<evidence type="ECO:0000313" key="4">
    <source>
        <dbReference type="Proteomes" id="UP000009286"/>
    </source>
</evidence>
<evidence type="ECO:0000259" key="2">
    <source>
        <dbReference type="PROSITE" id="PS50943"/>
    </source>
</evidence>
<dbReference type="SUPFAM" id="SSF47413">
    <property type="entry name" value="lambda repressor-like DNA-binding domains"/>
    <property type="match status" value="1"/>
</dbReference>
<feature type="domain" description="HTH cro/C1-type" evidence="2">
    <location>
        <begin position="43"/>
        <end position="97"/>
    </location>
</feature>
<dbReference type="EMBL" id="CP002382">
    <property type="protein sequence ID" value="AEP09447.1"/>
    <property type="molecule type" value="Genomic_DNA"/>
</dbReference>
<evidence type="ECO:0000256" key="1">
    <source>
        <dbReference type="SAM" id="MobiDB-lite"/>
    </source>
</evidence>
<name>G2KPE7_MICAA</name>
<protein>
    <submittedName>
        <fullName evidence="3">Helix-turn-helix family protein</fullName>
    </submittedName>
</protein>
<dbReference type="RefSeq" id="WP_014102670.1">
    <property type="nucleotide sequence ID" value="NC_016026.1"/>
</dbReference>
<keyword evidence="4" id="KW-1185">Reference proteome</keyword>